<gene>
    <name evidence="1" type="ORF">GGX14DRAFT_397274</name>
</gene>
<evidence type="ECO:0000313" key="2">
    <source>
        <dbReference type="Proteomes" id="UP001219525"/>
    </source>
</evidence>
<proteinExistence type="predicted"/>
<dbReference type="EMBL" id="JARJCW010000041">
    <property type="protein sequence ID" value="KAJ7205997.1"/>
    <property type="molecule type" value="Genomic_DNA"/>
</dbReference>
<comment type="caution">
    <text evidence="1">The sequence shown here is derived from an EMBL/GenBank/DDBJ whole genome shotgun (WGS) entry which is preliminary data.</text>
</comment>
<evidence type="ECO:0000313" key="1">
    <source>
        <dbReference type="EMBL" id="KAJ7205997.1"/>
    </source>
</evidence>
<organism evidence="1 2">
    <name type="scientific">Mycena pura</name>
    <dbReference type="NCBI Taxonomy" id="153505"/>
    <lineage>
        <taxon>Eukaryota</taxon>
        <taxon>Fungi</taxon>
        <taxon>Dikarya</taxon>
        <taxon>Basidiomycota</taxon>
        <taxon>Agaricomycotina</taxon>
        <taxon>Agaricomycetes</taxon>
        <taxon>Agaricomycetidae</taxon>
        <taxon>Agaricales</taxon>
        <taxon>Marasmiineae</taxon>
        <taxon>Mycenaceae</taxon>
        <taxon>Mycena</taxon>
    </lineage>
</organism>
<dbReference type="AlphaFoldDB" id="A0AAD6VCK5"/>
<sequence>MKSTSGNTAQWSLPWVCPPALSVMDSFKDALNTMVPVAENLRQLSSEARYMSQLILLLLQPELPRCDGGQPEAISGYQTTGISYPGYGTQSVSDVGKWFFLMHNLSFAIAYLVWDGNLAVLMDIDPLGMSQLPKA</sequence>
<name>A0AAD6VCK5_9AGAR</name>
<reference evidence="1" key="1">
    <citation type="submission" date="2023-03" db="EMBL/GenBank/DDBJ databases">
        <title>Massive genome expansion in bonnet fungi (Mycena s.s.) driven by repeated elements and novel gene families across ecological guilds.</title>
        <authorList>
            <consortium name="Lawrence Berkeley National Laboratory"/>
            <person name="Harder C.B."/>
            <person name="Miyauchi S."/>
            <person name="Viragh M."/>
            <person name="Kuo A."/>
            <person name="Thoen E."/>
            <person name="Andreopoulos B."/>
            <person name="Lu D."/>
            <person name="Skrede I."/>
            <person name="Drula E."/>
            <person name="Henrissat B."/>
            <person name="Morin E."/>
            <person name="Kohler A."/>
            <person name="Barry K."/>
            <person name="LaButti K."/>
            <person name="Morin E."/>
            <person name="Salamov A."/>
            <person name="Lipzen A."/>
            <person name="Mereny Z."/>
            <person name="Hegedus B."/>
            <person name="Baldrian P."/>
            <person name="Stursova M."/>
            <person name="Weitz H."/>
            <person name="Taylor A."/>
            <person name="Grigoriev I.V."/>
            <person name="Nagy L.G."/>
            <person name="Martin F."/>
            <person name="Kauserud H."/>
        </authorList>
    </citation>
    <scope>NUCLEOTIDE SEQUENCE</scope>
    <source>
        <strain evidence="1">9144</strain>
    </source>
</reference>
<keyword evidence="2" id="KW-1185">Reference proteome</keyword>
<protein>
    <submittedName>
        <fullName evidence="1">Uncharacterized protein</fullName>
    </submittedName>
</protein>
<accession>A0AAD6VCK5</accession>
<dbReference type="Proteomes" id="UP001219525">
    <property type="component" value="Unassembled WGS sequence"/>
</dbReference>